<dbReference type="Proteomes" id="UP000471293">
    <property type="component" value="Unassembled WGS sequence"/>
</dbReference>
<feature type="non-terminal residue" evidence="2">
    <location>
        <position position="161"/>
    </location>
</feature>
<organism evidence="2 3">
    <name type="scientific">Streptomyces halstedii</name>
    <dbReference type="NCBI Taxonomy" id="1944"/>
    <lineage>
        <taxon>Bacteria</taxon>
        <taxon>Bacillati</taxon>
        <taxon>Actinomycetota</taxon>
        <taxon>Actinomycetes</taxon>
        <taxon>Kitasatosporales</taxon>
        <taxon>Streptomycetaceae</taxon>
        <taxon>Streptomyces</taxon>
    </lineage>
</organism>
<dbReference type="AlphaFoldDB" id="A0A6N9TSW6"/>
<feature type="compositionally biased region" description="Basic and acidic residues" evidence="1">
    <location>
        <begin position="71"/>
        <end position="80"/>
    </location>
</feature>
<protein>
    <submittedName>
        <fullName evidence="2">Peptidoglycan-binding protein</fullName>
    </submittedName>
</protein>
<dbReference type="EMBL" id="JAAGLQ010000066">
    <property type="protein sequence ID" value="NEA14581.1"/>
    <property type="molecule type" value="Genomic_DNA"/>
</dbReference>
<name>A0A6N9TSW6_STRHA</name>
<feature type="compositionally biased region" description="Gly residues" evidence="1">
    <location>
        <begin position="81"/>
        <end position="97"/>
    </location>
</feature>
<evidence type="ECO:0000313" key="2">
    <source>
        <dbReference type="EMBL" id="NEA14581.1"/>
    </source>
</evidence>
<gene>
    <name evidence="2" type="ORF">G3I29_03315</name>
</gene>
<proteinExistence type="predicted"/>
<evidence type="ECO:0000256" key="1">
    <source>
        <dbReference type="SAM" id="MobiDB-lite"/>
    </source>
</evidence>
<evidence type="ECO:0000313" key="3">
    <source>
        <dbReference type="Proteomes" id="UP000471293"/>
    </source>
</evidence>
<accession>A0A6N9TSW6</accession>
<reference evidence="2 3" key="1">
    <citation type="submission" date="2020-01" db="EMBL/GenBank/DDBJ databases">
        <title>Insect and environment-associated Actinomycetes.</title>
        <authorList>
            <person name="Currrie C."/>
            <person name="Chevrette M."/>
            <person name="Carlson C."/>
            <person name="Stubbendieck R."/>
            <person name="Wendt-Pienkowski E."/>
        </authorList>
    </citation>
    <scope>NUCLEOTIDE SEQUENCE [LARGE SCALE GENOMIC DNA]</scope>
    <source>
        <strain evidence="2 3">SID11342</strain>
    </source>
</reference>
<feature type="region of interest" description="Disordered" evidence="1">
    <location>
        <begin position="67"/>
        <end position="161"/>
    </location>
</feature>
<sequence>MTGHMCPECGGDQGARPGCGCVAVAGTARQDGGPEQWTDHGHVAARTAEMAAAEDFDPLRIRPYVTLPNDAAHHGTHDGPGDGASGGTHDGTSGGTSGSTSAGTHGGTSCGPDTGAYDGSNGGTREHGAPAEAPTMALFLGDAAARGTAGGMPDPGASGTP</sequence>
<comment type="caution">
    <text evidence="2">The sequence shown here is derived from an EMBL/GenBank/DDBJ whole genome shotgun (WGS) entry which is preliminary data.</text>
</comment>